<name>A0A1H7H4S7_9SPHN</name>
<accession>A0A1H7H4S7</accession>
<reference evidence="2" key="1">
    <citation type="submission" date="2016-10" db="EMBL/GenBank/DDBJ databases">
        <authorList>
            <person name="Varghese N."/>
            <person name="Submissions S."/>
        </authorList>
    </citation>
    <scope>NUCLEOTIDE SEQUENCE [LARGE SCALE GENOMIC DNA]</scope>
    <source>
        <strain evidence="2">JS21-1</strain>
    </source>
</reference>
<protein>
    <recommendedName>
        <fullName evidence="3">TadE-like protein</fullName>
    </recommendedName>
</protein>
<evidence type="ECO:0000313" key="1">
    <source>
        <dbReference type="EMBL" id="SEK43125.1"/>
    </source>
</evidence>
<evidence type="ECO:0000313" key="2">
    <source>
        <dbReference type="Proteomes" id="UP000199214"/>
    </source>
</evidence>
<dbReference type="EMBL" id="FNZZ01000001">
    <property type="protein sequence ID" value="SEK43125.1"/>
    <property type="molecule type" value="Genomic_DNA"/>
</dbReference>
<dbReference type="Proteomes" id="UP000199214">
    <property type="component" value="Unassembled WGS sequence"/>
</dbReference>
<dbReference type="AlphaFoldDB" id="A0A1H7H4S7"/>
<sequence length="244" mass="26867">MHVTTTRALNIMKSCVRHNGRRLRRDRSGVALIEFAISLPIVLAIGCYGTETANLVLMHERINQIGLALADNASRVGNMQSDNSSQLREIDINDALTAARIQGERWQVTQNARITVSSLEEHGGKQYIRWQRCIGLKKGANYDSRYGVATTDSGLQPWPAAPGKQVTGMGDAGAIVTAPPDSGVMFVEINYDYQPVVGAAWVPTSSTLMHYNSAFVVRDKRTFSQIFNPSPEATKYTCDRYTAT</sequence>
<keyword evidence="2" id="KW-1185">Reference proteome</keyword>
<gene>
    <name evidence="1" type="ORF">SAMN05216382_0395</name>
</gene>
<evidence type="ECO:0008006" key="3">
    <source>
        <dbReference type="Google" id="ProtNLM"/>
    </source>
</evidence>
<organism evidence="1 2">
    <name type="scientific">Sphingomonas palmae</name>
    <dbReference type="NCBI Taxonomy" id="1855283"/>
    <lineage>
        <taxon>Bacteria</taxon>
        <taxon>Pseudomonadati</taxon>
        <taxon>Pseudomonadota</taxon>
        <taxon>Alphaproteobacteria</taxon>
        <taxon>Sphingomonadales</taxon>
        <taxon>Sphingomonadaceae</taxon>
        <taxon>Sphingomonas</taxon>
    </lineage>
</organism>
<proteinExistence type="predicted"/>
<dbReference type="STRING" id="1855283.SAMN05216382_0395"/>